<dbReference type="InterPro" id="IPR050312">
    <property type="entry name" value="IolE/XylAMocC-like"/>
</dbReference>
<evidence type="ECO:0000259" key="1">
    <source>
        <dbReference type="Pfam" id="PF01261"/>
    </source>
</evidence>
<gene>
    <name evidence="2" type="ORF">G9Q97_02070</name>
</gene>
<name>A0ABX0H5I2_9BACT</name>
<organism evidence="2 3">
    <name type="scientific">Cyclobacterium plantarum</name>
    <dbReference type="NCBI Taxonomy" id="2716263"/>
    <lineage>
        <taxon>Bacteria</taxon>
        <taxon>Pseudomonadati</taxon>
        <taxon>Bacteroidota</taxon>
        <taxon>Cytophagia</taxon>
        <taxon>Cytophagales</taxon>
        <taxon>Cyclobacteriaceae</taxon>
        <taxon>Cyclobacterium</taxon>
    </lineage>
</organism>
<keyword evidence="2" id="KW-0413">Isomerase</keyword>
<dbReference type="Gene3D" id="3.20.20.150">
    <property type="entry name" value="Divalent-metal-dependent TIM barrel enzymes"/>
    <property type="match status" value="1"/>
</dbReference>
<dbReference type="EMBL" id="JAANYN010000001">
    <property type="protein sequence ID" value="NHE55594.1"/>
    <property type="molecule type" value="Genomic_DNA"/>
</dbReference>
<feature type="domain" description="Xylose isomerase-like TIM barrel" evidence="1">
    <location>
        <begin position="56"/>
        <end position="300"/>
    </location>
</feature>
<dbReference type="PANTHER" id="PTHR12110:SF48">
    <property type="entry name" value="BLL3656 PROTEIN"/>
    <property type="match status" value="1"/>
</dbReference>
<dbReference type="RefSeq" id="WP_166142629.1">
    <property type="nucleotide sequence ID" value="NZ_JAANYN010000001.1"/>
</dbReference>
<dbReference type="Proteomes" id="UP000649799">
    <property type="component" value="Unassembled WGS sequence"/>
</dbReference>
<reference evidence="2 3" key="1">
    <citation type="submission" date="2020-03" db="EMBL/GenBank/DDBJ databases">
        <title>Cyclobacterium plantarum sp. nov., a marine bacterium isolated from a coastal-marine wetland.</title>
        <authorList>
            <person name="Sanchez-Porro C."/>
            <person name="Ventosa A."/>
            <person name="Amoozegar M."/>
        </authorList>
    </citation>
    <scope>NUCLEOTIDE SEQUENCE [LARGE SCALE GENOMIC DNA]</scope>
    <source>
        <strain evidence="2 3">GBPx2</strain>
    </source>
</reference>
<dbReference type="InterPro" id="IPR013022">
    <property type="entry name" value="Xyl_isomerase-like_TIM-brl"/>
</dbReference>
<comment type="caution">
    <text evidence="2">The sequence shown here is derived from an EMBL/GenBank/DDBJ whole genome shotgun (WGS) entry which is preliminary data.</text>
</comment>
<dbReference type="Pfam" id="PF01261">
    <property type="entry name" value="AP_endonuc_2"/>
    <property type="match status" value="1"/>
</dbReference>
<dbReference type="PANTHER" id="PTHR12110">
    <property type="entry name" value="HYDROXYPYRUVATE ISOMERASE"/>
    <property type="match status" value="1"/>
</dbReference>
<keyword evidence="3" id="KW-1185">Reference proteome</keyword>
<dbReference type="GO" id="GO:0016853">
    <property type="term" value="F:isomerase activity"/>
    <property type="evidence" value="ECO:0007669"/>
    <property type="project" value="UniProtKB-KW"/>
</dbReference>
<evidence type="ECO:0000313" key="3">
    <source>
        <dbReference type="Proteomes" id="UP000649799"/>
    </source>
</evidence>
<dbReference type="InterPro" id="IPR036237">
    <property type="entry name" value="Xyl_isomerase-like_sf"/>
</dbReference>
<protein>
    <submittedName>
        <fullName evidence="2">Sugar phosphate isomerase/epimerase</fullName>
    </submittedName>
</protein>
<evidence type="ECO:0000313" key="2">
    <source>
        <dbReference type="EMBL" id="NHE55594.1"/>
    </source>
</evidence>
<proteinExistence type="predicted"/>
<sequence length="307" mass="33827">MKTDRRKLLKSIGLGSMVALNPAASFAKPKKRTRFSYCLNTSTIRGQQPGLKKYIEIAAEAGYDGIEVWIEDVKQFISAGNDPDELKKLIQQHGLRVENAIGFAPWMAADEEKSRAGFQQMETEMELLAAIGCKRVAAPGIGAEAPVDLMLAGKRYKALLELGRKTGVMPQLEFWGAFDPFHHLGQVLMVAAVANDPDTRLLPDVYHLFRGGSGFEGLKLINGKAIEIFHMNDYPGDIPREKQQDKDRVYPGDGIAPLGQIINDLNEMGGDKVLSLELFNPGYWEKDPLEVAKTGLKKMKAAVNSAL</sequence>
<dbReference type="SUPFAM" id="SSF51658">
    <property type="entry name" value="Xylose isomerase-like"/>
    <property type="match status" value="1"/>
</dbReference>
<accession>A0ABX0H5I2</accession>